<dbReference type="CDD" id="cd00090">
    <property type="entry name" value="HTH_ARSR"/>
    <property type="match status" value="1"/>
</dbReference>
<proteinExistence type="predicted"/>
<dbReference type="InterPro" id="IPR000835">
    <property type="entry name" value="HTH_MarR-typ"/>
</dbReference>
<organism evidence="2 3">
    <name type="scientific">Candidatus Zambryskibacteria bacterium RIFCSPLOWO2_01_FULL_45_21</name>
    <dbReference type="NCBI Taxonomy" id="1802761"/>
    <lineage>
        <taxon>Bacteria</taxon>
        <taxon>Candidatus Zambryskiibacteriota</taxon>
    </lineage>
</organism>
<comment type="caution">
    <text evidence="2">The sequence shown here is derived from an EMBL/GenBank/DDBJ whole genome shotgun (WGS) entry which is preliminary data.</text>
</comment>
<dbReference type="InterPro" id="IPR036388">
    <property type="entry name" value="WH-like_DNA-bd_sf"/>
</dbReference>
<dbReference type="PRINTS" id="PR00778">
    <property type="entry name" value="HTHARSR"/>
</dbReference>
<protein>
    <recommendedName>
        <fullName evidence="1">HTH arsR-type domain-containing protein</fullName>
    </recommendedName>
</protein>
<dbReference type="Pfam" id="PF01047">
    <property type="entry name" value="MarR"/>
    <property type="match status" value="1"/>
</dbReference>
<reference evidence="2 3" key="1">
    <citation type="journal article" date="2016" name="Nat. Commun.">
        <title>Thousands of microbial genomes shed light on interconnected biogeochemical processes in an aquifer system.</title>
        <authorList>
            <person name="Anantharaman K."/>
            <person name="Brown C.T."/>
            <person name="Hug L.A."/>
            <person name="Sharon I."/>
            <person name="Castelle C.J."/>
            <person name="Probst A.J."/>
            <person name="Thomas B.C."/>
            <person name="Singh A."/>
            <person name="Wilkins M.J."/>
            <person name="Karaoz U."/>
            <person name="Brodie E.L."/>
            <person name="Williams K.H."/>
            <person name="Hubbard S.S."/>
            <person name="Banfield J.F."/>
        </authorList>
    </citation>
    <scope>NUCLEOTIDE SEQUENCE [LARGE SCALE GENOMIC DNA]</scope>
</reference>
<dbReference type="InterPro" id="IPR001845">
    <property type="entry name" value="HTH_ArsR_DNA-bd_dom"/>
</dbReference>
<dbReference type="Proteomes" id="UP000176800">
    <property type="component" value="Unassembled WGS sequence"/>
</dbReference>
<gene>
    <name evidence="2" type="ORF">A3B14_03945</name>
</gene>
<evidence type="ECO:0000313" key="3">
    <source>
        <dbReference type="Proteomes" id="UP000176800"/>
    </source>
</evidence>
<sequence>MNKKLKSSRQLERHLKGVANHWRIEILLIIGSNQGISLDEINSKLKTNIKTISEHTRRLSQAGLVEKHYKGRIVEHRLSPYGKIFLQFIKTFSHS</sequence>
<evidence type="ECO:0000313" key="2">
    <source>
        <dbReference type="EMBL" id="OHB03816.1"/>
    </source>
</evidence>
<dbReference type="Gene3D" id="1.10.10.10">
    <property type="entry name" value="Winged helix-like DNA-binding domain superfamily/Winged helix DNA-binding domain"/>
    <property type="match status" value="1"/>
</dbReference>
<dbReference type="PROSITE" id="PS50987">
    <property type="entry name" value="HTH_ARSR_2"/>
    <property type="match status" value="1"/>
</dbReference>
<dbReference type="SUPFAM" id="SSF46785">
    <property type="entry name" value="Winged helix' DNA-binding domain"/>
    <property type="match status" value="1"/>
</dbReference>
<dbReference type="GO" id="GO:0003700">
    <property type="term" value="F:DNA-binding transcription factor activity"/>
    <property type="evidence" value="ECO:0007669"/>
    <property type="project" value="InterPro"/>
</dbReference>
<dbReference type="InterPro" id="IPR036390">
    <property type="entry name" value="WH_DNA-bd_sf"/>
</dbReference>
<dbReference type="AlphaFoldDB" id="A0A1G2U2R5"/>
<dbReference type="InterPro" id="IPR011991">
    <property type="entry name" value="ArsR-like_HTH"/>
</dbReference>
<evidence type="ECO:0000259" key="1">
    <source>
        <dbReference type="PROSITE" id="PS50987"/>
    </source>
</evidence>
<dbReference type="EMBL" id="MHWE01000013">
    <property type="protein sequence ID" value="OHB03816.1"/>
    <property type="molecule type" value="Genomic_DNA"/>
</dbReference>
<name>A0A1G2U2R5_9BACT</name>
<feature type="domain" description="HTH arsR-type" evidence="1">
    <location>
        <begin position="5"/>
        <end position="95"/>
    </location>
</feature>
<accession>A0A1G2U2R5</accession>